<name>A0A0G0EL48_9BACT</name>
<dbReference type="AlphaFoldDB" id="A0A0G0EL48"/>
<comment type="caution">
    <text evidence="1">The sequence shown here is derived from an EMBL/GenBank/DDBJ whole genome shotgun (WGS) entry which is preliminary data.</text>
</comment>
<evidence type="ECO:0000313" key="1">
    <source>
        <dbReference type="EMBL" id="KKQ07758.1"/>
    </source>
</evidence>
<dbReference type="PANTHER" id="PTHR42967:SF1">
    <property type="entry name" value="MBL FOLD METALLO-HYDROLASE"/>
    <property type="match status" value="1"/>
</dbReference>
<protein>
    <submittedName>
        <fullName evidence="1">Zn-dependent hydrolase of the beta-lactamase fold-like protein</fullName>
    </submittedName>
</protein>
<dbReference type="GO" id="GO:0016787">
    <property type="term" value="F:hydrolase activity"/>
    <property type="evidence" value="ECO:0007669"/>
    <property type="project" value="UniProtKB-KW"/>
</dbReference>
<dbReference type="Proteomes" id="UP000034492">
    <property type="component" value="Unassembled WGS sequence"/>
</dbReference>
<accession>A0A0G0EL48</accession>
<reference evidence="1 2" key="1">
    <citation type="journal article" date="2015" name="Nature">
        <title>rRNA introns, odd ribosomes, and small enigmatic genomes across a large radiation of phyla.</title>
        <authorList>
            <person name="Brown C.T."/>
            <person name="Hug L.A."/>
            <person name="Thomas B.C."/>
            <person name="Sharon I."/>
            <person name="Castelle C.J."/>
            <person name="Singh A."/>
            <person name="Wilkins M.J."/>
            <person name="Williams K.H."/>
            <person name="Banfield J.F."/>
        </authorList>
    </citation>
    <scope>NUCLEOTIDE SEQUENCE [LARGE SCALE GENOMIC DNA]</scope>
</reference>
<keyword evidence="1" id="KW-0378">Hydrolase</keyword>
<dbReference type="SUPFAM" id="SSF56281">
    <property type="entry name" value="Metallo-hydrolase/oxidoreductase"/>
    <property type="match status" value="1"/>
</dbReference>
<organism evidence="1 2">
    <name type="scientific">Candidatus Daviesbacteria bacterium GW2011_GWB1_36_5</name>
    <dbReference type="NCBI Taxonomy" id="1618426"/>
    <lineage>
        <taxon>Bacteria</taxon>
        <taxon>Candidatus Daviesiibacteriota</taxon>
    </lineage>
</organism>
<dbReference type="Pfam" id="PF13483">
    <property type="entry name" value="Lactamase_B_3"/>
    <property type="match status" value="1"/>
</dbReference>
<proteinExistence type="predicted"/>
<evidence type="ECO:0000313" key="2">
    <source>
        <dbReference type="Proteomes" id="UP000034492"/>
    </source>
</evidence>
<dbReference type="InterPro" id="IPR036866">
    <property type="entry name" value="RibonucZ/Hydroxyglut_hydro"/>
</dbReference>
<dbReference type="EMBL" id="LBSA01000038">
    <property type="protein sequence ID" value="KKQ07758.1"/>
    <property type="molecule type" value="Genomic_DNA"/>
</dbReference>
<sequence>MDIIWFGQAMFKLKGKQTQAIIDPFYSEFTGLKLPKPSELIADLALKTHDHEDHSNLKAIEGNSVKIEGPGEYEVKGVAVTGVSVFHDSKNGEERGRNTVYNIEIDGVSVLHLGDLGHTLTQEQLEEIGPVDIVLIPVGGTYTIDAPVAAQVVSQLEPKIVIPMHFKIDGLKFPLDGVDLFLKEMGVGSIEPQNKFSITKDKLPDETQVIVLNKV</sequence>
<gene>
    <name evidence="1" type="ORF">US19_C0038G0010</name>
</gene>
<dbReference type="PANTHER" id="PTHR42967">
    <property type="entry name" value="METAL DEPENDENT HYDROLASE"/>
    <property type="match status" value="1"/>
</dbReference>
<dbReference type="Gene3D" id="3.60.15.10">
    <property type="entry name" value="Ribonuclease Z/Hydroxyacylglutathione hydrolase-like"/>
    <property type="match status" value="1"/>
</dbReference>